<accession>A0A932YW40</accession>
<gene>
    <name evidence="1" type="ORF">HY474_00715</name>
</gene>
<dbReference type="InterPro" id="IPR038763">
    <property type="entry name" value="DHH_sf"/>
</dbReference>
<dbReference type="AlphaFoldDB" id="A0A932YW40"/>
<comment type="caution">
    <text evidence="1">The sequence shown here is derived from an EMBL/GenBank/DDBJ whole genome shotgun (WGS) entry which is preliminary data.</text>
</comment>
<name>A0A932YW40_9BACT</name>
<dbReference type="InterPro" id="IPR051319">
    <property type="entry name" value="Oligoribo/pAp-PDE_c-di-AMP_PDE"/>
</dbReference>
<reference evidence="1" key="1">
    <citation type="submission" date="2020-07" db="EMBL/GenBank/DDBJ databases">
        <title>Huge and variable diversity of episymbiotic CPR bacteria and DPANN archaea in groundwater ecosystems.</title>
        <authorList>
            <person name="He C.Y."/>
            <person name="Keren R."/>
            <person name="Whittaker M."/>
            <person name="Farag I.F."/>
            <person name="Doudna J."/>
            <person name="Cate J.H.D."/>
            <person name="Banfield J.F."/>
        </authorList>
    </citation>
    <scope>NUCLEOTIDE SEQUENCE</scope>
    <source>
        <strain evidence="1">NC_groundwater_1226_Ag_S-0.1um_59_124</strain>
    </source>
</reference>
<sequence>MPNEPLQGISVSPAEAAKRIAASATIAVVLPETAGLEIIGSAAALVFGLKSLGKAVSVFAPSAAYGALALLPGALGADEEPLREFIISFDLTRSPIKELKYERADNRLDIILSPTGRIRREDVIFRWGELRYDLVITIGAQSPDAIGTAIRSAPELIHEKPLLNIDIDQENRRFGDLNLVPPAAALEPPTLAEMTAGLLTALGVTHDAERATALFAALASATNNFRPQRTSASAFRLAGELKAAGADTMASRLTAPPEAQAGRMRLSGRAMARSRLEPELDLLWALLTAEDFSKTATGPEDTAAVLEQLLLAFPGVGRAVLLWQEETDGAIRVHATTADNAEPLPLAKDVFPSFPAAEEHIRRLLGEGSTVE</sequence>
<protein>
    <submittedName>
        <fullName evidence="1">Uncharacterized protein</fullName>
    </submittedName>
</protein>
<dbReference type="Gene3D" id="3.90.1640.10">
    <property type="entry name" value="inorganic pyrophosphatase (n-terminal core)"/>
    <property type="match status" value="1"/>
</dbReference>
<dbReference type="Proteomes" id="UP000704960">
    <property type="component" value="Unassembled WGS sequence"/>
</dbReference>
<organism evidence="1 2">
    <name type="scientific">Candidatus Sungiibacteriota bacterium</name>
    <dbReference type="NCBI Taxonomy" id="2750080"/>
    <lineage>
        <taxon>Bacteria</taxon>
        <taxon>Candidatus Sungiibacteriota</taxon>
    </lineage>
</organism>
<evidence type="ECO:0000313" key="1">
    <source>
        <dbReference type="EMBL" id="MBI4132135.1"/>
    </source>
</evidence>
<proteinExistence type="predicted"/>
<dbReference type="PANTHER" id="PTHR47618:SF1">
    <property type="entry name" value="BIFUNCTIONAL OLIGORIBONUCLEASE AND PAP PHOSPHATASE NRNA"/>
    <property type="match status" value="1"/>
</dbReference>
<evidence type="ECO:0000313" key="2">
    <source>
        <dbReference type="Proteomes" id="UP000704960"/>
    </source>
</evidence>
<dbReference type="EMBL" id="JACQMJ010000004">
    <property type="protein sequence ID" value="MBI4132135.1"/>
    <property type="molecule type" value="Genomic_DNA"/>
</dbReference>
<dbReference type="PANTHER" id="PTHR47618">
    <property type="entry name" value="BIFUNCTIONAL OLIGORIBONUCLEASE AND PAP PHOSPHATASE NRNA"/>
    <property type="match status" value="1"/>
</dbReference>
<dbReference type="SUPFAM" id="SSF64182">
    <property type="entry name" value="DHH phosphoesterases"/>
    <property type="match status" value="1"/>
</dbReference>